<dbReference type="PANTHER" id="PTHR32195">
    <property type="entry name" value="OS07G0662800 PROTEIN"/>
    <property type="match status" value="1"/>
</dbReference>
<feature type="transmembrane region" description="Helical" evidence="8">
    <location>
        <begin position="298"/>
        <end position="318"/>
    </location>
</feature>
<evidence type="ECO:0000256" key="2">
    <source>
        <dbReference type="ARBA" id="ARBA00022448"/>
    </source>
</evidence>
<sequence>MDGTCPLWIRLYRVESIRNRHGSPTFPQAQAQEQAHGNPIQERVDPTLSSSTTITDPAIGASSAEELEAPAMAVSSSPAHPPRVLPSVPTPPRCRHFSPVLPPASRVSRVFGPCRPLRQGYLEPVRCSSSPRQSAEELEVERLFSNVNQATLKREPGSLSSAIFLVAGTTVGAGILAIPAVTQESGFLASAVTCIICWVFMVATGLLIAEVNVNTMCELGSGGVSLVSMARRTLGEVGVQIACWSYIFIHYALLVAYVARSSDILTNALGIPLWGSAALFSVVMGGICYFGSQRVIGAVNGVLVLGIIIFFAALVAVASGDIHWESLLKANFEAVPMSIPVIALSFVYQNVVPVLCTNLEGDLSKVRTSIILGTAIPLALFLIWNGVILGTITDFNMDADKTIDPLQQLRASNGTVGPIVEAFSLLAIATSYIGFVLGLSDFLADLLKLPSGQDQNRPLPYVLTLVPPLILALLDPEIFFKALDFAGTYGVLVLFGILPAAMSWSDQYSSSSTSSSFRLPKLVPGGRTTLAVLIGGSGFVILSELLENFSRT</sequence>
<accession>A0A6P8D8B2</accession>
<evidence type="ECO:0000313" key="10">
    <source>
        <dbReference type="RefSeq" id="XP_031387533.1"/>
    </source>
</evidence>
<proteinExistence type="predicted"/>
<evidence type="ECO:0000256" key="4">
    <source>
        <dbReference type="ARBA" id="ARBA00022519"/>
    </source>
</evidence>
<protein>
    <submittedName>
        <fullName evidence="10">Uncharacterized protein LOC116200774</fullName>
    </submittedName>
</protein>
<keyword evidence="3" id="KW-1003">Cell membrane</keyword>
<gene>
    <name evidence="10" type="primary">LOC116200774</name>
</gene>
<feature type="transmembrane region" description="Helical" evidence="8">
    <location>
        <begin position="525"/>
        <end position="546"/>
    </location>
</feature>
<feature type="transmembrane region" description="Helical" evidence="8">
    <location>
        <begin position="271"/>
        <end position="291"/>
    </location>
</feature>
<keyword evidence="7 8" id="KW-0472">Membrane</keyword>
<feature type="transmembrane region" description="Helical" evidence="8">
    <location>
        <begin position="162"/>
        <end position="181"/>
    </location>
</feature>
<comment type="subcellular location">
    <subcellularLocation>
        <location evidence="1">Cell inner membrane</location>
        <topology evidence="1">Multi-pass membrane protein</topology>
    </subcellularLocation>
</comment>
<feature type="transmembrane region" description="Helical" evidence="8">
    <location>
        <begin position="422"/>
        <end position="447"/>
    </location>
</feature>
<feature type="transmembrane region" description="Helical" evidence="8">
    <location>
        <begin position="237"/>
        <end position="259"/>
    </location>
</feature>
<keyword evidence="6 8" id="KW-1133">Transmembrane helix</keyword>
<reference evidence="9" key="1">
    <citation type="journal article" date="2020" name="Plant Biotechnol. J.">
        <title>The pomegranate (Punica granatum L.) draft genome dissects genetic divergence between soft- and hard-seeded cultivars.</title>
        <authorList>
            <person name="Luo X."/>
            <person name="Li H."/>
            <person name="Wu Z."/>
            <person name="Yao W."/>
            <person name="Zhao P."/>
            <person name="Cao D."/>
            <person name="Yu H."/>
            <person name="Li K."/>
            <person name="Poudel K."/>
            <person name="Zhao D."/>
            <person name="Zhang F."/>
            <person name="Xia X."/>
            <person name="Chen L."/>
            <person name="Wang Q."/>
            <person name="Jing D."/>
            <person name="Cao S."/>
        </authorList>
    </citation>
    <scope>NUCLEOTIDE SEQUENCE [LARGE SCALE GENOMIC DNA]</scope>
    <source>
        <strain evidence="9">cv. Tunisia</strain>
    </source>
</reference>
<dbReference type="Proteomes" id="UP000515151">
    <property type="component" value="Chromosome 3"/>
</dbReference>
<dbReference type="PANTHER" id="PTHR32195:SF26">
    <property type="entry name" value="TRYPTOPHAN OR TYROSINE TRANSPORTER PROTEIN"/>
    <property type="match status" value="1"/>
</dbReference>
<name>A0A6P8D8B2_PUNGR</name>
<keyword evidence="4" id="KW-0997">Cell inner membrane</keyword>
<evidence type="ECO:0000256" key="7">
    <source>
        <dbReference type="ARBA" id="ARBA00023136"/>
    </source>
</evidence>
<feature type="transmembrane region" description="Helical" evidence="8">
    <location>
        <begin position="486"/>
        <end position="504"/>
    </location>
</feature>
<feature type="transmembrane region" description="Helical" evidence="8">
    <location>
        <begin position="338"/>
        <end position="358"/>
    </location>
</feature>
<evidence type="ECO:0000256" key="6">
    <source>
        <dbReference type="ARBA" id="ARBA00022989"/>
    </source>
</evidence>
<reference evidence="10" key="2">
    <citation type="submission" date="2025-08" db="UniProtKB">
        <authorList>
            <consortium name="RefSeq"/>
        </authorList>
    </citation>
    <scope>IDENTIFICATION</scope>
    <source>
        <tissue evidence="10">Leaf</tissue>
    </source>
</reference>
<feature type="transmembrane region" description="Helical" evidence="8">
    <location>
        <begin position="187"/>
        <end position="209"/>
    </location>
</feature>
<dbReference type="InterPro" id="IPR018227">
    <property type="entry name" value="Amino_acid_transport_2"/>
</dbReference>
<evidence type="ECO:0000256" key="5">
    <source>
        <dbReference type="ARBA" id="ARBA00022692"/>
    </source>
</evidence>
<dbReference type="GO" id="GO:0005886">
    <property type="term" value="C:plasma membrane"/>
    <property type="evidence" value="ECO:0007669"/>
    <property type="project" value="UniProtKB-SubCell"/>
</dbReference>
<dbReference type="Gene3D" id="1.20.1740.10">
    <property type="entry name" value="Amino acid/polyamine transporter I"/>
    <property type="match status" value="1"/>
</dbReference>
<dbReference type="GO" id="GO:0003333">
    <property type="term" value="P:amino acid transmembrane transport"/>
    <property type="evidence" value="ECO:0007669"/>
    <property type="project" value="InterPro"/>
</dbReference>
<dbReference type="RefSeq" id="XP_031387533.1">
    <property type="nucleotide sequence ID" value="XM_031531673.1"/>
</dbReference>
<evidence type="ECO:0000256" key="3">
    <source>
        <dbReference type="ARBA" id="ARBA00022475"/>
    </source>
</evidence>
<organism evidence="9 10">
    <name type="scientific">Punica granatum</name>
    <name type="common">Pomegranate</name>
    <dbReference type="NCBI Taxonomy" id="22663"/>
    <lineage>
        <taxon>Eukaryota</taxon>
        <taxon>Viridiplantae</taxon>
        <taxon>Streptophyta</taxon>
        <taxon>Embryophyta</taxon>
        <taxon>Tracheophyta</taxon>
        <taxon>Spermatophyta</taxon>
        <taxon>Magnoliopsida</taxon>
        <taxon>eudicotyledons</taxon>
        <taxon>Gunneridae</taxon>
        <taxon>Pentapetalae</taxon>
        <taxon>rosids</taxon>
        <taxon>malvids</taxon>
        <taxon>Myrtales</taxon>
        <taxon>Lythraceae</taxon>
        <taxon>Punica</taxon>
    </lineage>
</organism>
<evidence type="ECO:0000256" key="1">
    <source>
        <dbReference type="ARBA" id="ARBA00004429"/>
    </source>
</evidence>
<evidence type="ECO:0000256" key="8">
    <source>
        <dbReference type="SAM" id="Phobius"/>
    </source>
</evidence>
<feature type="transmembrane region" description="Helical" evidence="8">
    <location>
        <begin position="370"/>
        <end position="392"/>
    </location>
</feature>
<evidence type="ECO:0000313" key="9">
    <source>
        <dbReference type="Proteomes" id="UP000515151"/>
    </source>
</evidence>
<dbReference type="OrthoDB" id="204942at2759"/>
<keyword evidence="5 8" id="KW-0812">Transmembrane</keyword>
<dbReference type="Pfam" id="PF03222">
    <property type="entry name" value="Trp_Tyr_perm"/>
    <property type="match status" value="1"/>
</dbReference>
<keyword evidence="2" id="KW-0813">Transport</keyword>
<keyword evidence="9" id="KW-1185">Reference proteome</keyword>
<dbReference type="AlphaFoldDB" id="A0A6P8D8B2"/>
<dbReference type="GeneID" id="116200774"/>